<keyword evidence="2" id="KW-1133">Transmembrane helix</keyword>
<accession>A0ABS1SG68</accession>
<evidence type="ECO:0000313" key="5">
    <source>
        <dbReference type="Proteomes" id="UP001645859"/>
    </source>
</evidence>
<dbReference type="InterPro" id="IPR051675">
    <property type="entry name" value="Endo/Exo/Phosphatase_dom_1"/>
</dbReference>
<feature type="domain" description="Helix-hairpin-helix DNA-binding motif class 1" evidence="3">
    <location>
        <begin position="220"/>
        <end position="239"/>
    </location>
</feature>
<dbReference type="InterPro" id="IPR019554">
    <property type="entry name" value="Soluble_ligand-bd"/>
</dbReference>
<proteinExistence type="predicted"/>
<dbReference type="Pfam" id="PF10531">
    <property type="entry name" value="SLBB"/>
    <property type="match status" value="1"/>
</dbReference>
<evidence type="ECO:0000313" key="4">
    <source>
        <dbReference type="EMBL" id="MBL3679556.1"/>
    </source>
</evidence>
<dbReference type="Pfam" id="PF12836">
    <property type="entry name" value="HHH_3"/>
    <property type="match status" value="1"/>
</dbReference>
<feature type="domain" description="Helix-hairpin-helix DNA-binding motif class 1" evidence="3">
    <location>
        <begin position="250"/>
        <end position="269"/>
    </location>
</feature>
<reference evidence="4 5" key="1">
    <citation type="submission" date="2018-09" db="EMBL/GenBank/DDBJ databases">
        <title>Comparative genomics of Leucobacter spp.</title>
        <authorList>
            <person name="Reis A.C."/>
            <person name="Kolvenbach B.A."/>
            <person name="Corvini P.F.X."/>
            <person name="Nunes O.C."/>
        </authorList>
    </citation>
    <scope>NUCLEOTIDE SEQUENCE [LARGE SCALE GENOMIC DNA]</scope>
    <source>
        <strain evidence="4 5">TAN 31504</strain>
    </source>
</reference>
<gene>
    <name evidence="4" type="ORF">D3230_09680</name>
</gene>
<keyword evidence="5" id="KW-1185">Reference proteome</keyword>
<dbReference type="SMART" id="SM00278">
    <property type="entry name" value="HhH1"/>
    <property type="match status" value="2"/>
</dbReference>
<protein>
    <submittedName>
        <fullName evidence="4">ComEA family DNA-binding protein</fullName>
    </submittedName>
</protein>
<keyword evidence="2" id="KW-0812">Transmembrane</keyword>
<evidence type="ECO:0000256" key="1">
    <source>
        <dbReference type="SAM" id="MobiDB-lite"/>
    </source>
</evidence>
<dbReference type="EMBL" id="QYAC01000004">
    <property type="protein sequence ID" value="MBL3679556.1"/>
    <property type="molecule type" value="Genomic_DNA"/>
</dbReference>
<dbReference type="InterPro" id="IPR003583">
    <property type="entry name" value="Hlx-hairpin-Hlx_DNA-bd_motif"/>
</dbReference>
<dbReference type="PANTHER" id="PTHR21180">
    <property type="entry name" value="ENDONUCLEASE/EXONUCLEASE/PHOSPHATASE FAMILY DOMAIN-CONTAINING PROTEIN 1"/>
    <property type="match status" value="1"/>
</dbReference>
<dbReference type="PANTHER" id="PTHR21180:SF32">
    <property type="entry name" value="ENDONUCLEASE_EXONUCLEASE_PHOSPHATASE FAMILY DOMAIN-CONTAINING PROTEIN 1"/>
    <property type="match status" value="1"/>
</dbReference>
<dbReference type="Gene3D" id="1.10.150.280">
    <property type="entry name" value="AF1531-like domain"/>
    <property type="match status" value="1"/>
</dbReference>
<comment type="caution">
    <text evidence="4">The sequence shown here is derived from an EMBL/GenBank/DDBJ whole genome shotgun (WGS) entry which is preliminary data.</text>
</comment>
<keyword evidence="4" id="KW-0238">DNA-binding</keyword>
<dbReference type="Gene3D" id="3.10.560.10">
    <property type="entry name" value="Outer membrane lipoprotein wza domain like"/>
    <property type="match status" value="1"/>
</dbReference>
<sequence length="272" mass="26564">MADADKRAAPGVWRTVDQPGARAGDGRAGSLRSGRTALARDAHPGQAGRLRRAVGAPIAVGVVLCVIAVLVAIVVAMLRAGGAQLPEAAANVLPSAGSGEQTSADSGGVEENSAAAVPAEGDTVIVHVAGAVRAPGIVELPAGSRVVDAVERAGGAADDAALGGVNLARLAVDGEQILVPDSTESGAVGPGPDAAGAGPAPAGVGTPAPGALSLSTATAAELETLPRVGPALAERIIEWRGEHGPFSSVDALTDVPGIGVKTLDGFRDRVSP</sequence>
<evidence type="ECO:0000259" key="3">
    <source>
        <dbReference type="SMART" id="SM00278"/>
    </source>
</evidence>
<dbReference type="Proteomes" id="UP001645859">
    <property type="component" value="Unassembled WGS sequence"/>
</dbReference>
<dbReference type="SUPFAM" id="SSF47781">
    <property type="entry name" value="RuvA domain 2-like"/>
    <property type="match status" value="1"/>
</dbReference>
<keyword evidence="2" id="KW-0472">Membrane</keyword>
<feature type="region of interest" description="Disordered" evidence="1">
    <location>
        <begin position="1"/>
        <end position="32"/>
    </location>
</feature>
<feature type="region of interest" description="Disordered" evidence="1">
    <location>
        <begin position="181"/>
        <end position="209"/>
    </location>
</feature>
<feature type="compositionally biased region" description="Low complexity" evidence="1">
    <location>
        <begin position="186"/>
        <end position="209"/>
    </location>
</feature>
<dbReference type="InterPro" id="IPR010994">
    <property type="entry name" value="RuvA_2-like"/>
</dbReference>
<name>A0ABS1SG68_9MICO</name>
<dbReference type="GO" id="GO:0003677">
    <property type="term" value="F:DNA binding"/>
    <property type="evidence" value="ECO:0007669"/>
    <property type="project" value="UniProtKB-KW"/>
</dbReference>
<organism evidence="4 5">
    <name type="scientific">Leucobacter chromiireducens subsp. solipictus</name>
    <dbReference type="NCBI Taxonomy" id="398235"/>
    <lineage>
        <taxon>Bacteria</taxon>
        <taxon>Bacillati</taxon>
        <taxon>Actinomycetota</taxon>
        <taxon>Actinomycetes</taxon>
        <taxon>Micrococcales</taxon>
        <taxon>Microbacteriaceae</taxon>
        <taxon>Leucobacter</taxon>
    </lineage>
</organism>
<evidence type="ECO:0000256" key="2">
    <source>
        <dbReference type="SAM" id="Phobius"/>
    </source>
</evidence>
<feature type="transmembrane region" description="Helical" evidence="2">
    <location>
        <begin position="58"/>
        <end position="78"/>
    </location>
</feature>